<comment type="caution">
    <text evidence="1">The sequence shown here is derived from an EMBL/GenBank/DDBJ whole genome shotgun (WGS) entry which is preliminary data.</text>
</comment>
<sequence>MEAPTIALCNLMCGVRVFEMFDWRHGAHMERKAVKQSFQSKLLEQIDVRGYSCADESVDAANFSSLPTYVNPRNHRHREMDAFSGLIQSDNLPSFCTPFLPA</sequence>
<organism evidence="1 2">
    <name type="scientific">Parelaphostrongylus tenuis</name>
    <name type="common">Meningeal worm</name>
    <dbReference type="NCBI Taxonomy" id="148309"/>
    <lineage>
        <taxon>Eukaryota</taxon>
        <taxon>Metazoa</taxon>
        <taxon>Ecdysozoa</taxon>
        <taxon>Nematoda</taxon>
        <taxon>Chromadorea</taxon>
        <taxon>Rhabditida</taxon>
        <taxon>Rhabditina</taxon>
        <taxon>Rhabditomorpha</taxon>
        <taxon>Strongyloidea</taxon>
        <taxon>Metastrongylidae</taxon>
        <taxon>Parelaphostrongylus</taxon>
    </lineage>
</organism>
<accession>A0AAD5QH49</accession>
<name>A0AAD5QH49_PARTN</name>
<gene>
    <name evidence="1" type="ORF">KIN20_004950</name>
</gene>
<keyword evidence="2" id="KW-1185">Reference proteome</keyword>
<dbReference type="AlphaFoldDB" id="A0AAD5QH49"/>
<dbReference type="EMBL" id="JAHQIW010000658">
    <property type="protein sequence ID" value="KAJ1349389.1"/>
    <property type="molecule type" value="Genomic_DNA"/>
</dbReference>
<proteinExistence type="predicted"/>
<evidence type="ECO:0000313" key="2">
    <source>
        <dbReference type="Proteomes" id="UP001196413"/>
    </source>
</evidence>
<dbReference type="Proteomes" id="UP001196413">
    <property type="component" value="Unassembled WGS sequence"/>
</dbReference>
<reference evidence="1" key="1">
    <citation type="submission" date="2021-06" db="EMBL/GenBank/DDBJ databases">
        <title>Parelaphostrongylus tenuis whole genome reference sequence.</title>
        <authorList>
            <person name="Garwood T.J."/>
            <person name="Larsen P.A."/>
            <person name="Fountain-Jones N.M."/>
            <person name="Garbe J.R."/>
            <person name="Macchietto M.G."/>
            <person name="Kania S.A."/>
            <person name="Gerhold R.W."/>
            <person name="Richards J.E."/>
            <person name="Wolf T.M."/>
        </authorList>
    </citation>
    <scope>NUCLEOTIDE SEQUENCE</scope>
    <source>
        <strain evidence="1">MNPRO001-30</strain>
        <tissue evidence="1">Meninges</tissue>
    </source>
</reference>
<protein>
    <submittedName>
        <fullName evidence="1">Uncharacterized protein</fullName>
    </submittedName>
</protein>
<evidence type="ECO:0000313" key="1">
    <source>
        <dbReference type="EMBL" id="KAJ1349389.1"/>
    </source>
</evidence>